<evidence type="ECO:0008006" key="4">
    <source>
        <dbReference type="Google" id="ProtNLM"/>
    </source>
</evidence>
<protein>
    <recommendedName>
        <fullName evidence="4">Rrn9 domain-containing protein</fullName>
    </recommendedName>
</protein>
<reference evidence="2" key="2">
    <citation type="submission" date="2021-01" db="EMBL/GenBank/DDBJ databases">
        <authorList>
            <person name="Schikora-Tamarit M.A."/>
        </authorList>
    </citation>
    <scope>NUCLEOTIDE SEQUENCE</scope>
    <source>
        <strain evidence="2">CBS2887</strain>
    </source>
</reference>
<sequence>MSNKLRNLLKPDDAPEITGRLGHKINANNKNANNHNEIPSKIYPKHLKNLRIFSKRLLLRFEDAYRRDTGIHLYSLFLFHHVMPLFPYRAWGAWPMGFDTVPVPRWFKSHMRYVDEPEDTNLGVDDTGLKRRAREPEQEQDQEVQLPDRKRQKKDQRDKDDVEETSTNKEAEGQSIESIKAYVQSHHRFFKGPFPTPELPLRQQIDSLYKRQVQKHFVMNRSLHPKAQPSTEIRTPESLYAKVFQRLDGIVQGLPTTEDLSVSMAQRSWVDVAILNKALSNDGEVSNQKLWQKFEKLFKEVPVVVLREYLKKLKELHADESGSESDNDNDSGSDVQEEIGRDA</sequence>
<feature type="compositionally biased region" description="Basic and acidic residues" evidence="1">
    <location>
        <begin position="155"/>
        <end position="172"/>
    </location>
</feature>
<accession>A0A9P8QCB4</accession>
<gene>
    <name evidence="2" type="ORF">WICPIJ_002176</name>
</gene>
<reference evidence="2" key="1">
    <citation type="journal article" date="2021" name="Open Biol.">
        <title>Shared evolutionary footprints suggest mitochondrial oxidative damage underlies multiple complex I losses in fungi.</title>
        <authorList>
            <person name="Schikora-Tamarit M.A."/>
            <person name="Marcet-Houben M."/>
            <person name="Nosek J."/>
            <person name="Gabaldon T."/>
        </authorList>
    </citation>
    <scope>NUCLEOTIDE SEQUENCE</scope>
    <source>
        <strain evidence="2">CBS2887</strain>
    </source>
</reference>
<name>A0A9P8QCB4_WICPI</name>
<dbReference type="AlphaFoldDB" id="A0A9P8QCB4"/>
<evidence type="ECO:0000313" key="3">
    <source>
        <dbReference type="Proteomes" id="UP000774326"/>
    </source>
</evidence>
<dbReference type="Proteomes" id="UP000774326">
    <property type="component" value="Unassembled WGS sequence"/>
</dbReference>
<keyword evidence="3" id="KW-1185">Reference proteome</keyword>
<organism evidence="2 3">
    <name type="scientific">Wickerhamomyces pijperi</name>
    <name type="common">Yeast</name>
    <name type="synonym">Pichia pijperi</name>
    <dbReference type="NCBI Taxonomy" id="599730"/>
    <lineage>
        <taxon>Eukaryota</taxon>
        <taxon>Fungi</taxon>
        <taxon>Dikarya</taxon>
        <taxon>Ascomycota</taxon>
        <taxon>Saccharomycotina</taxon>
        <taxon>Saccharomycetes</taxon>
        <taxon>Phaffomycetales</taxon>
        <taxon>Wickerhamomycetaceae</taxon>
        <taxon>Wickerhamomyces</taxon>
    </lineage>
</organism>
<evidence type="ECO:0000313" key="2">
    <source>
        <dbReference type="EMBL" id="KAH3686849.1"/>
    </source>
</evidence>
<feature type="region of interest" description="Disordered" evidence="1">
    <location>
        <begin position="117"/>
        <end position="177"/>
    </location>
</feature>
<dbReference type="EMBL" id="JAEUBG010001186">
    <property type="protein sequence ID" value="KAH3686849.1"/>
    <property type="molecule type" value="Genomic_DNA"/>
</dbReference>
<evidence type="ECO:0000256" key="1">
    <source>
        <dbReference type="SAM" id="MobiDB-lite"/>
    </source>
</evidence>
<comment type="caution">
    <text evidence="2">The sequence shown here is derived from an EMBL/GenBank/DDBJ whole genome shotgun (WGS) entry which is preliminary data.</text>
</comment>
<feature type="region of interest" description="Disordered" evidence="1">
    <location>
        <begin position="317"/>
        <end position="343"/>
    </location>
</feature>
<feature type="compositionally biased region" description="Acidic residues" evidence="1">
    <location>
        <begin position="321"/>
        <end position="337"/>
    </location>
</feature>
<proteinExistence type="predicted"/>